<dbReference type="InterPro" id="IPR006674">
    <property type="entry name" value="HD_domain"/>
</dbReference>
<dbReference type="EMBL" id="AAOT01000010">
    <property type="protein sequence ID" value="EAR51662.1"/>
    <property type="molecule type" value="Genomic_DNA"/>
</dbReference>
<name>Q2CG67_OCEGH</name>
<dbReference type="GO" id="GO:0046872">
    <property type="term" value="F:metal ion binding"/>
    <property type="evidence" value="ECO:0007669"/>
    <property type="project" value="UniProtKB-KW"/>
</dbReference>
<dbReference type="SUPFAM" id="SSF109604">
    <property type="entry name" value="HD-domain/PDEase-like"/>
    <property type="match status" value="2"/>
</dbReference>
<keyword evidence="2" id="KW-0378">Hydrolase</keyword>
<dbReference type="PANTHER" id="PTHR11845:SF13">
    <property type="entry name" value="5'-DEOXYNUCLEOTIDASE HDDC2"/>
    <property type="match status" value="1"/>
</dbReference>
<dbReference type="STRING" id="314256.OG2516_03720"/>
<dbReference type="Proteomes" id="UP000003635">
    <property type="component" value="Unassembled WGS sequence"/>
</dbReference>
<dbReference type="HOGENOM" id="CLU_717368_0_0_5"/>
<evidence type="ECO:0000256" key="2">
    <source>
        <dbReference type="ARBA" id="ARBA00022801"/>
    </source>
</evidence>
<dbReference type="PANTHER" id="PTHR11845">
    <property type="entry name" value="5'-DEOXYNUCLEOTIDASE HDDC2"/>
    <property type="match status" value="1"/>
</dbReference>
<sequence length="406" mass="42705">MAAADRLAAQLAFLVAADGLKAVPSGSRLMDDRRAENAAEAAWHRALWALAFADSAPAGTDLDRALALCLLHDLDAVAPARVAAARADWGGARNAEDLPDRPGPGGTDTSAPGTDGHTGPVTPLFALLPAEQGAALAALHAEARHGDGPAARFVRTLALAQPLLQTLAATGLTETDRDAARAALTTGEAAALRDDWPELHAHATALLDGAGLPAPEPLGARLRFLAEADRLKGVLRATGTFDGTRRENSAEHSWHLALYAIVLPEHAAPEVRPARSLKMLVLHDLVEIDAGDVPVHALHDAALQAAREERAAARLFGLLPGPQGAAFRALWDEFEAAVSPDAVFAKALDRVQPVMANLATDGGTWTAYAVTREQLEARVGTKVRRGAAPLWSALEPRLDAWFSPRD</sequence>
<dbReference type="RefSeq" id="WP_007254278.1">
    <property type="nucleotide sequence ID" value="NZ_CH724107.1"/>
</dbReference>
<evidence type="ECO:0000313" key="5">
    <source>
        <dbReference type="EMBL" id="EAR51662.1"/>
    </source>
</evidence>
<proteinExistence type="predicted"/>
<gene>
    <name evidence="5" type="ORF">OG2516_03720</name>
</gene>
<dbReference type="Pfam" id="PF13023">
    <property type="entry name" value="HD_3"/>
    <property type="match status" value="2"/>
</dbReference>
<keyword evidence="6" id="KW-1185">Reference proteome</keyword>
<organism evidence="5 6">
    <name type="scientific">Oceanicola granulosus (strain ATCC BAA-861 / DSM 15982 / KCTC 12143 / HTCC2516)</name>
    <dbReference type="NCBI Taxonomy" id="314256"/>
    <lineage>
        <taxon>Bacteria</taxon>
        <taxon>Pseudomonadati</taxon>
        <taxon>Pseudomonadota</taxon>
        <taxon>Alphaproteobacteria</taxon>
        <taxon>Rhodobacterales</taxon>
        <taxon>Roseobacteraceae</taxon>
        <taxon>Oceanicola</taxon>
    </lineage>
</organism>
<feature type="domain" description="HD" evidence="4">
    <location>
        <begin position="228"/>
        <end position="391"/>
    </location>
</feature>
<dbReference type="GO" id="GO:0005737">
    <property type="term" value="C:cytoplasm"/>
    <property type="evidence" value="ECO:0007669"/>
    <property type="project" value="TreeGrafter"/>
</dbReference>
<evidence type="ECO:0000259" key="4">
    <source>
        <dbReference type="Pfam" id="PF13023"/>
    </source>
</evidence>
<reference evidence="5 6" key="1">
    <citation type="journal article" date="2010" name="J. Bacteriol.">
        <title>Genome sequences of Oceanicola granulosus HTCC2516(T) and Oceanicola batsensis HTCC2597(TDelta).</title>
        <authorList>
            <person name="Thrash J.C."/>
            <person name="Cho J.C."/>
            <person name="Vergin K.L."/>
            <person name="Giovannoni S.J."/>
        </authorList>
    </citation>
    <scope>NUCLEOTIDE SEQUENCE [LARGE SCALE GENOMIC DNA]</scope>
    <source>
        <strain evidence="6">ATCC BAA-861 / DSM 15982 / KCTC 12143 / HTCC2516</strain>
    </source>
</reference>
<comment type="caution">
    <text evidence="5">The sequence shown here is derived from an EMBL/GenBank/DDBJ whole genome shotgun (WGS) entry which is preliminary data.</text>
</comment>
<protein>
    <recommendedName>
        <fullName evidence="4">HD domain-containing protein</fullName>
    </recommendedName>
</protein>
<dbReference type="OrthoDB" id="9796032at2"/>
<feature type="region of interest" description="Disordered" evidence="3">
    <location>
        <begin position="92"/>
        <end position="118"/>
    </location>
</feature>
<evidence type="ECO:0000256" key="1">
    <source>
        <dbReference type="ARBA" id="ARBA00022723"/>
    </source>
</evidence>
<dbReference type="GO" id="GO:0002953">
    <property type="term" value="F:5'-deoxynucleotidase activity"/>
    <property type="evidence" value="ECO:0007669"/>
    <property type="project" value="InterPro"/>
</dbReference>
<dbReference type="Gene3D" id="1.10.3210.10">
    <property type="entry name" value="Hypothetical protein af1432"/>
    <property type="match status" value="2"/>
</dbReference>
<feature type="domain" description="HD" evidence="4">
    <location>
        <begin position="18"/>
        <end position="74"/>
    </location>
</feature>
<dbReference type="AlphaFoldDB" id="Q2CG67"/>
<evidence type="ECO:0000256" key="3">
    <source>
        <dbReference type="SAM" id="MobiDB-lite"/>
    </source>
</evidence>
<evidence type="ECO:0000313" key="6">
    <source>
        <dbReference type="Proteomes" id="UP000003635"/>
    </source>
</evidence>
<dbReference type="InterPro" id="IPR039356">
    <property type="entry name" value="YfbR/HDDC2"/>
</dbReference>
<accession>Q2CG67</accession>
<dbReference type="eggNOG" id="COG1896">
    <property type="taxonomic scope" value="Bacteria"/>
</dbReference>
<keyword evidence="1" id="KW-0479">Metal-binding</keyword>